<comment type="caution">
    <text evidence="1">The sequence shown here is derived from an EMBL/GenBank/DDBJ whole genome shotgun (WGS) entry which is preliminary data.</text>
</comment>
<dbReference type="Proteomes" id="UP001418222">
    <property type="component" value="Unassembled WGS sequence"/>
</dbReference>
<dbReference type="EMBL" id="JBBWWQ010000019">
    <property type="protein sequence ID" value="KAK8918734.1"/>
    <property type="molecule type" value="Genomic_DNA"/>
</dbReference>
<gene>
    <name evidence="1" type="ORF">KSP39_PZI021550</name>
</gene>
<reference evidence="1 2" key="1">
    <citation type="journal article" date="2022" name="Nat. Plants">
        <title>Genomes of leafy and leafless Platanthera orchids illuminate the evolution of mycoheterotrophy.</title>
        <authorList>
            <person name="Li M.H."/>
            <person name="Liu K.W."/>
            <person name="Li Z."/>
            <person name="Lu H.C."/>
            <person name="Ye Q.L."/>
            <person name="Zhang D."/>
            <person name="Wang J.Y."/>
            <person name="Li Y.F."/>
            <person name="Zhong Z.M."/>
            <person name="Liu X."/>
            <person name="Yu X."/>
            <person name="Liu D.K."/>
            <person name="Tu X.D."/>
            <person name="Liu B."/>
            <person name="Hao Y."/>
            <person name="Liao X.Y."/>
            <person name="Jiang Y.T."/>
            <person name="Sun W.H."/>
            <person name="Chen J."/>
            <person name="Chen Y.Q."/>
            <person name="Ai Y."/>
            <person name="Zhai J.W."/>
            <person name="Wu S.S."/>
            <person name="Zhou Z."/>
            <person name="Hsiao Y.Y."/>
            <person name="Wu W.L."/>
            <person name="Chen Y.Y."/>
            <person name="Lin Y.F."/>
            <person name="Hsu J.L."/>
            <person name="Li C.Y."/>
            <person name="Wang Z.W."/>
            <person name="Zhao X."/>
            <person name="Zhong W.Y."/>
            <person name="Ma X.K."/>
            <person name="Ma L."/>
            <person name="Huang J."/>
            <person name="Chen G.Z."/>
            <person name="Huang M.Z."/>
            <person name="Huang L."/>
            <person name="Peng D.H."/>
            <person name="Luo Y.B."/>
            <person name="Zou S.Q."/>
            <person name="Chen S.P."/>
            <person name="Lan S."/>
            <person name="Tsai W.C."/>
            <person name="Van de Peer Y."/>
            <person name="Liu Z.J."/>
        </authorList>
    </citation>
    <scope>NUCLEOTIDE SEQUENCE [LARGE SCALE GENOMIC DNA]</scope>
    <source>
        <strain evidence="1">Lor287</strain>
    </source>
</reference>
<protein>
    <submittedName>
        <fullName evidence="1">Uncharacterized protein</fullName>
    </submittedName>
</protein>
<proteinExistence type="predicted"/>
<name>A0AAP0FVS9_9ASPA</name>
<evidence type="ECO:0000313" key="1">
    <source>
        <dbReference type="EMBL" id="KAK8918734.1"/>
    </source>
</evidence>
<accession>A0AAP0FVS9</accession>
<sequence length="143" mass="16568">MLALCVFFTHRCWHCRNKIGMEVEGRNFCVAIEVDWFAMDETCDLQWEDMSTLGRAGDIIGSIISDSQHDKDNQIGWQLAFANSFSWRSTVNYVRLQEGTGGRLRRSMTIKYIVESRRWPIRRLSRGSDEKLIPYVSSVLVTV</sequence>
<keyword evidence="2" id="KW-1185">Reference proteome</keyword>
<evidence type="ECO:0000313" key="2">
    <source>
        <dbReference type="Proteomes" id="UP001418222"/>
    </source>
</evidence>
<dbReference type="AlphaFoldDB" id="A0AAP0FVS9"/>
<organism evidence="1 2">
    <name type="scientific">Platanthera zijinensis</name>
    <dbReference type="NCBI Taxonomy" id="2320716"/>
    <lineage>
        <taxon>Eukaryota</taxon>
        <taxon>Viridiplantae</taxon>
        <taxon>Streptophyta</taxon>
        <taxon>Embryophyta</taxon>
        <taxon>Tracheophyta</taxon>
        <taxon>Spermatophyta</taxon>
        <taxon>Magnoliopsida</taxon>
        <taxon>Liliopsida</taxon>
        <taxon>Asparagales</taxon>
        <taxon>Orchidaceae</taxon>
        <taxon>Orchidoideae</taxon>
        <taxon>Orchideae</taxon>
        <taxon>Orchidinae</taxon>
        <taxon>Platanthera</taxon>
    </lineage>
</organism>